<gene>
    <name evidence="1" type="ORF">BGZ96_005342</name>
</gene>
<keyword evidence="2" id="KW-1185">Reference proteome</keyword>
<organism evidence="1 2">
    <name type="scientific">Linnemannia gamsii</name>
    <dbReference type="NCBI Taxonomy" id="64522"/>
    <lineage>
        <taxon>Eukaryota</taxon>
        <taxon>Fungi</taxon>
        <taxon>Fungi incertae sedis</taxon>
        <taxon>Mucoromycota</taxon>
        <taxon>Mortierellomycotina</taxon>
        <taxon>Mortierellomycetes</taxon>
        <taxon>Mortierellales</taxon>
        <taxon>Mortierellaceae</taxon>
        <taxon>Linnemannia</taxon>
    </lineage>
</organism>
<proteinExistence type="predicted"/>
<sequence>MALTCGHILEKPRCWQKRDPAKVTCTVKVTRKLPFCEHEAVMECSKDPQLVNCNVKCGKNLECGHACTRACHECQELSSPRAKETKVPPQARENKRTNHGSCKVECGRTQFCGHGCKKHCHGKEPCPPCPVKCAVKCTHAECGKSCDVPCAACCNPCIWECPHQGQCNLPCGAPCDRLPCNIRCDKNLLCGHQCPSLCGEICPDVEYCVECKDPKVMDMIVDLVMQQTLGEVDVNEDPLLVPSCGHALTMTSLDGMMEMNKYYKERVDRTTGASTFVDKLSLPGGQVSQVCCHMCREPILKLLRYGRRVKYSQLSMRNTKHFQAQAAAMQKAQDDTEVAKIRVEQAHDEFMKAMDKFKADPKEVAPTEEIRTLGKPSTTAGSFPVSNYECIEVYGLPKEQENGWKKLVNPLSKMLTTYKNIHYKAKNSPNKRLFEAAVSHLYRIKDKEHALLEATGGGADKTTTDEIIQACILECGLQADGNGGPSFVDSLQERSNILLLVLVQAMAALDKAGPSSGWYWFVEDLIDCALEHAIMTQEAAIKGIFSRHVTYAGLTRMTLLCNRVKLIGRKSVPTDPVARAARLQTVREQEVLFDEQLTDIASSPHGIREESVRKAKVLEESMRHACQVARGEGVITKEETMEIFRAVSEHMSGSGHWYQCPNGHPVSFN</sequence>
<name>A0ABQ7KGG9_9FUNG</name>
<dbReference type="Proteomes" id="UP001194696">
    <property type="component" value="Unassembled WGS sequence"/>
</dbReference>
<evidence type="ECO:0008006" key="3">
    <source>
        <dbReference type="Google" id="ProtNLM"/>
    </source>
</evidence>
<accession>A0ABQ7KGG9</accession>
<dbReference type="EMBL" id="JAAAIM010000025">
    <property type="protein sequence ID" value="KAG0297678.1"/>
    <property type="molecule type" value="Genomic_DNA"/>
</dbReference>
<protein>
    <recommendedName>
        <fullName evidence="3">NFX1-type zinc finger-containing protein 1</fullName>
    </recommendedName>
</protein>
<evidence type="ECO:0000313" key="2">
    <source>
        <dbReference type="Proteomes" id="UP001194696"/>
    </source>
</evidence>
<evidence type="ECO:0000313" key="1">
    <source>
        <dbReference type="EMBL" id="KAG0297678.1"/>
    </source>
</evidence>
<reference evidence="1 2" key="1">
    <citation type="journal article" date="2020" name="Fungal Divers.">
        <title>Resolving the Mortierellaceae phylogeny through synthesis of multi-gene phylogenetics and phylogenomics.</title>
        <authorList>
            <person name="Vandepol N."/>
            <person name="Liber J."/>
            <person name="Desiro A."/>
            <person name="Na H."/>
            <person name="Kennedy M."/>
            <person name="Barry K."/>
            <person name="Grigoriev I.V."/>
            <person name="Miller A.N."/>
            <person name="O'Donnell K."/>
            <person name="Stajich J.E."/>
            <person name="Bonito G."/>
        </authorList>
    </citation>
    <scope>NUCLEOTIDE SEQUENCE [LARGE SCALE GENOMIC DNA]</scope>
    <source>
        <strain evidence="1 2">AD045</strain>
    </source>
</reference>
<comment type="caution">
    <text evidence="1">The sequence shown here is derived from an EMBL/GenBank/DDBJ whole genome shotgun (WGS) entry which is preliminary data.</text>
</comment>